<dbReference type="EMBL" id="CP095855">
    <property type="protein sequence ID" value="UPK69900.1"/>
    <property type="molecule type" value="Genomic_DNA"/>
</dbReference>
<evidence type="ECO:0000313" key="2">
    <source>
        <dbReference type="Proteomes" id="UP000830198"/>
    </source>
</evidence>
<organism evidence="1 2">
    <name type="scientific">Chitinophaga filiformis</name>
    <name type="common">Myxococcus filiformis</name>
    <name type="synonym">Flexibacter filiformis</name>
    <dbReference type="NCBI Taxonomy" id="104663"/>
    <lineage>
        <taxon>Bacteria</taxon>
        <taxon>Pseudomonadati</taxon>
        <taxon>Bacteroidota</taxon>
        <taxon>Chitinophagia</taxon>
        <taxon>Chitinophagales</taxon>
        <taxon>Chitinophagaceae</taxon>
        <taxon>Chitinophaga</taxon>
    </lineage>
</organism>
<keyword evidence="2" id="KW-1185">Reference proteome</keyword>
<reference evidence="1 2" key="1">
    <citation type="submission" date="2022-04" db="EMBL/GenBank/DDBJ databases">
        <title>The arsenic-methylating capacity of Chitinophaga filiformis YT5 during chitin decomposition.</title>
        <authorList>
            <person name="Chen G."/>
            <person name="Liang Y."/>
        </authorList>
    </citation>
    <scope>NUCLEOTIDE SEQUENCE [LARGE SCALE GENOMIC DNA]</scope>
    <source>
        <strain evidence="1 2">YT5</strain>
    </source>
</reference>
<dbReference type="RefSeq" id="WP_247812160.1">
    <property type="nucleotide sequence ID" value="NZ_CP095855.1"/>
</dbReference>
<proteinExistence type="predicted"/>
<sequence>MSEIPFKENDESGTDYWSAIEHGSFSDLSAIEDGVDTSLLEKIGERAAINAINENRALQLPITYEKDGWVVREYADGHIEKIEQIITADISSGFKKGAVLHVKFH</sequence>
<protein>
    <submittedName>
        <fullName evidence="1">Uncharacterized protein</fullName>
    </submittedName>
</protein>
<accession>A0ABY4I2P8</accession>
<name>A0ABY4I2P8_CHIFI</name>
<gene>
    <name evidence="1" type="ORF">MYF79_01175</name>
</gene>
<evidence type="ECO:0000313" key="1">
    <source>
        <dbReference type="EMBL" id="UPK69900.1"/>
    </source>
</evidence>
<dbReference type="Proteomes" id="UP000830198">
    <property type="component" value="Chromosome"/>
</dbReference>